<proteinExistence type="predicted"/>
<reference evidence="1 2" key="1">
    <citation type="submission" date="2019-08" db="EMBL/GenBank/DDBJ databases">
        <title>In-depth cultivation of the pig gut microbiome towards novel bacterial diversity and tailored functional studies.</title>
        <authorList>
            <person name="Wylensek D."/>
            <person name="Hitch T.C.A."/>
            <person name="Clavel T."/>
        </authorList>
    </citation>
    <scope>NUCLEOTIDE SEQUENCE [LARGE SCALE GENOMIC DNA]</scope>
    <source>
        <strain evidence="1 2">WCA-389-WT-23D1</strain>
    </source>
</reference>
<keyword evidence="2" id="KW-1185">Reference proteome</keyword>
<name>A0A7X2TD55_9CLOT</name>
<evidence type="ECO:0000313" key="1">
    <source>
        <dbReference type="EMBL" id="MSS36596.1"/>
    </source>
</evidence>
<protein>
    <submittedName>
        <fullName evidence="1">Uncharacterized protein</fullName>
    </submittedName>
</protein>
<dbReference type="RefSeq" id="WP_154472041.1">
    <property type="nucleotide sequence ID" value="NZ_DBEWUL010000027.1"/>
</dbReference>
<comment type="caution">
    <text evidence="1">The sequence shown here is derived from an EMBL/GenBank/DDBJ whole genome shotgun (WGS) entry which is preliminary data.</text>
</comment>
<dbReference type="AlphaFoldDB" id="A0A7X2TD55"/>
<gene>
    <name evidence="1" type="ORF">FYJ39_08430</name>
</gene>
<accession>A0A7X2TD55</accession>
<dbReference type="EMBL" id="VUMD01000006">
    <property type="protein sequence ID" value="MSS36596.1"/>
    <property type="molecule type" value="Genomic_DNA"/>
</dbReference>
<sequence>MDYCDIKNPAEYTEKVERWSRQTDANGDEMGKVIEALVNNDNYLKKEVERQDNSVVVTLTVAGWSAAAPYAQRVEVPGVKETDILRLYTHTPKTLSGDAVKLRRKMTAMITDGEAKDGYVMFYCGEKKPTADFPVKLVGVSANE</sequence>
<organism evidence="1 2">
    <name type="scientific">Clostridium porci</name>
    <dbReference type="NCBI Taxonomy" id="2605778"/>
    <lineage>
        <taxon>Bacteria</taxon>
        <taxon>Bacillati</taxon>
        <taxon>Bacillota</taxon>
        <taxon>Clostridia</taxon>
        <taxon>Eubacteriales</taxon>
        <taxon>Clostridiaceae</taxon>
        <taxon>Clostridium</taxon>
    </lineage>
</organism>
<dbReference type="Proteomes" id="UP000429958">
    <property type="component" value="Unassembled WGS sequence"/>
</dbReference>
<evidence type="ECO:0000313" key="2">
    <source>
        <dbReference type="Proteomes" id="UP000429958"/>
    </source>
</evidence>